<evidence type="ECO:0000256" key="1">
    <source>
        <dbReference type="ARBA" id="ARBA00009441"/>
    </source>
</evidence>
<dbReference type="NCBIfam" id="TIGR00634">
    <property type="entry name" value="recN"/>
    <property type="match status" value="1"/>
</dbReference>
<dbReference type="InterPro" id="IPR027417">
    <property type="entry name" value="P-loop_NTPase"/>
</dbReference>
<dbReference type="EMBL" id="DQ489736">
    <property type="protein sequence ID" value="ACA82317.1"/>
    <property type="molecule type" value="Genomic_DNA"/>
</dbReference>
<dbReference type="FunFam" id="3.40.50.300:FF:000319">
    <property type="entry name" value="DNA repair protein RecN"/>
    <property type="match status" value="1"/>
</dbReference>
<evidence type="ECO:0000256" key="8">
    <source>
        <dbReference type="PIRNR" id="PIRNR003128"/>
    </source>
</evidence>
<dbReference type="GO" id="GO:0005524">
    <property type="term" value="F:ATP binding"/>
    <property type="evidence" value="ECO:0007669"/>
    <property type="project" value="UniProtKB-KW"/>
</dbReference>
<dbReference type="GO" id="GO:0016887">
    <property type="term" value="F:ATP hydrolysis activity"/>
    <property type="evidence" value="ECO:0007669"/>
    <property type="project" value="InterPro"/>
</dbReference>
<dbReference type="Pfam" id="PF13476">
    <property type="entry name" value="AAA_23"/>
    <property type="match status" value="1"/>
</dbReference>
<dbReference type="Proteomes" id="UP000002166">
    <property type="component" value="Chromosome"/>
</dbReference>
<evidence type="ECO:0000256" key="4">
    <source>
        <dbReference type="ARBA" id="ARBA00022763"/>
    </source>
</evidence>
<dbReference type="GO" id="GO:0043590">
    <property type="term" value="C:bacterial nucleoid"/>
    <property type="evidence" value="ECO:0007669"/>
    <property type="project" value="TreeGrafter"/>
</dbReference>
<keyword evidence="11" id="KW-1185">Reference proteome</keyword>
<reference evidence="10 11" key="1">
    <citation type="journal article" date="2008" name="J. Bacteriol.">
        <title>Complete genome sequence of Leuconostoc citreum KM20.</title>
        <authorList>
            <person name="Kim J.F."/>
            <person name="Jeong H."/>
            <person name="Lee J.-S."/>
            <person name="Choi S.-H."/>
            <person name="Ha M."/>
            <person name="Hur C.-G."/>
            <person name="Kim J.-S."/>
            <person name="Lee S."/>
            <person name="Park H.-S."/>
            <person name="Park Y.-H."/>
            <person name="Oh T.K."/>
        </authorList>
    </citation>
    <scope>NUCLEOTIDE SEQUENCE [LARGE SCALE GENOMIC DNA]</scope>
    <source>
        <strain evidence="10 11">KM20</strain>
    </source>
</reference>
<dbReference type="InterPro" id="IPR038729">
    <property type="entry name" value="Rad50/SbcC_AAA"/>
</dbReference>
<proteinExistence type="inferred from homology"/>
<dbReference type="GO" id="GO:0009432">
    <property type="term" value="P:SOS response"/>
    <property type="evidence" value="ECO:0007669"/>
    <property type="project" value="TreeGrafter"/>
</dbReference>
<evidence type="ECO:0000256" key="5">
    <source>
        <dbReference type="ARBA" id="ARBA00022840"/>
    </source>
</evidence>
<dbReference type="KEGG" id="lci:LCK_00484"/>
<dbReference type="OrthoDB" id="9806954at2"/>
<feature type="domain" description="Rad50/SbcC-type AAA" evidence="9">
    <location>
        <begin position="9"/>
        <end position="209"/>
    </location>
</feature>
<evidence type="ECO:0000256" key="6">
    <source>
        <dbReference type="ARBA" id="ARBA00023204"/>
    </source>
</evidence>
<evidence type="ECO:0000313" key="11">
    <source>
        <dbReference type="Proteomes" id="UP000002166"/>
    </source>
</evidence>
<keyword evidence="3" id="KW-0547">Nucleotide-binding</keyword>
<dbReference type="InterPro" id="IPR004604">
    <property type="entry name" value="DNA_recomb/repair_RecN"/>
</dbReference>
<dbReference type="Gene3D" id="3.40.50.300">
    <property type="entry name" value="P-loop containing nucleotide triphosphate hydrolases"/>
    <property type="match status" value="2"/>
</dbReference>
<sequence>MKANMLENLVIENFAIIEKIDLQFEDGMTVLTGETGAGKSIIIGALLLLTGGRASSEMVRHGSKKAILQAVFSITTNQSLLTLLSQHGIEADDGQMIIYRELNHNGRSVIRINGVLINLKTLSIIGRQLVDIQGQNDTQQLLNVDEHIQLLDAFGGDMLLQVKSAYQSEFLEFRAITQRIRKIQTSQQEMTQRLDLLQFQQQELMEADLSLNEENDLLDARGKLLNYKKIADRLQNTQFALNGEQTGAIDLLAEAMHELQEIAAYDNTYAELAKTIADSYYTAQEVGRDVDEQIGALTYDESELLRIEERLQLIHGLERKYGTTVADVLAFQEKVNAELATLVDDSFNVDKLQVKQNSLRQSLRQKAMRLREVRQQVARQLEQDVNQQLSDLLMTGSEFAVHFEPIEGFISSGSDSVEFYVQTNVGEGMAPLVKIASGGETARLMLALKTTFAKQQHIISIVFDEADTGVSGRVAQAIAKKMLTIAADSQVFAITHLPQVAAAATHHFLIAKTTEHDRTITQVSSLDESGRERAIAMMLSGDKVSKTALANAKDLRRQYTKDATK</sequence>
<evidence type="ECO:0000313" key="10">
    <source>
        <dbReference type="EMBL" id="ACA82317.1"/>
    </source>
</evidence>
<dbReference type="HOGENOM" id="CLU_018297_3_1_9"/>
<gene>
    <name evidence="10" type="primary">recN</name>
    <name evidence="10" type="ordered locus">LCK_00484</name>
</gene>
<dbReference type="GO" id="GO:0006302">
    <property type="term" value="P:double-strand break repair"/>
    <property type="evidence" value="ECO:0007669"/>
    <property type="project" value="InterPro"/>
</dbReference>
<accession>B1MXR5</accession>
<evidence type="ECO:0000256" key="7">
    <source>
        <dbReference type="ARBA" id="ARBA00033408"/>
    </source>
</evidence>
<dbReference type="AlphaFoldDB" id="B1MXR5"/>
<dbReference type="CDD" id="cd03241">
    <property type="entry name" value="ABC_RecN"/>
    <property type="match status" value="2"/>
</dbReference>
<name>B1MXR5_LEUCK</name>
<keyword evidence="4 8" id="KW-0227">DNA damage</keyword>
<dbReference type="PANTHER" id="PTHR11059">
    <property type="entry name" value="DNA REPAIR PROTEIN RECN"/>
    <property type="match status" value="1"/>
</dbReference>
<comment type="similarity">
    <text evidence="1 8">Belongs to the RecN family.</text>
</comment>
<evidence type="ECO:0000256" key="2">
    <source>
        <dbReference type="ARBA" id="ARBA00021315"/>
    </source>
</evidence>
<dbReference type="GO" id="GO:0006310">
    <property type="term" value="P:DNA recombination"/>
    <property type="evidence" value="ECO:0007669"/>
    <property type="project" value="InterPro"/>
</dbReference>
<protein>
    <recommendedName>
        <fullName evidence="2 8">DNA repair protein RecN</fullName>
    </recommendedName>
    <alternativeName>
        <fullName evidence="7 8">Recombination protein N</fullName>
    </alternativeName>
</protein>
<comment type="function">
    <text evidence="8">May be involved in recombinational repair of damaged DNA.</text>
</comment>
<dbReference type="eggNOG" id="COG0497">
    <property type="taxonomic scope" value="Bacteria"/>
</dbReference>
<dbReference type="PANTHER" id="PTHR11059:SF0">
    <property type="entry name" value="DNA REPAIR PROTEIN RECN"/>
    <property type="match status" value="1"/>
</dbReference>
<evidence type="ECO:0000259" key="9">
    <source>
        <dbReference type="Pfam" id="PF13476"/>
    </source>
</evidence>
<organism evidence="10 11">
    <name type="scientific">Leuconostoc citreum (strain KM20)</name>
    <dbReference type="NCBI Taxonomy" id="349519"/>
    <lineage>
        <taxon>Bacteria</taxon>
        <taxon>Bacillati</taxon>
        <taxon>Bacillota</taxon>
        <taxon>Bacilli</taxon>
        <taxon>Lactobacillales</taxon>
        <taxon>Lactobacillaceae</taxon>
        <taxon>Leuconostoc</taxon>
    </lineage>
</organism>
<keyword evidence="6 8" id="KW-0234">DNA repair</keyword>
<dbReference type="STRING" id="349519.LCK_00484"/>
<evidence type="ECO:0000256" key="3">
    <source>
        <dbReference type="ARBA" id="ARBA00022741"/>
    </source>
</evidence>
<dbReference type="SUPFAM" id="SSF52540">
    <property type="entry name" value="P-loop containing nucleoside triphosphate hydrolases"/>
    <property type="match status" value="2"/>
</dbReference>
<dbReference type="PIRSF" id="PIRSF003128">
    <property type="entry name" value="RecN"/>
    <property type="match status" value="1"/>
</dbReference>
<keyword evidence="5" id="KW-0067">ATP-binding</keyword>